<comment type="caution">
    <text evidence="2">The sequence shown here is derived from an EMBL/GenBank/DDBJ whole genome shotgun (WGS) entry which is preliminary data.</text>
</comment>
<dbReference type="AlphaFoldDB" id="A0A9W6NS23"/>
<accession>A0A9W6NS23</accession>
<keyword evidence="3" id="KW-1185">Reference proteome</keyword>
<name>A0A9W6NS23_9ACTN</name>
<reference evidence="2" key="2">
    <citation type="submission" date="2023-01" db="EMBL/GenBank/DDBJ databases">
        <authorList>
            <person name="Sun Q."/>
            <person name="Evtushenko L."/>
        </authorList>
    </citation>
    <scope>NUCLEOTIDE SEQUENCE</scope>
    <source>
        <strain evidence="2">VKM Ac-1321</strain>
    </source>
</reference>
<feature type="compositionally biased region" description="Basic and acidic residues" evidence="1">
    <location>
        <begin position="129"/>
        <end position="140"/>
    </location>
</feature>
<dbReference type="Proteomes" id="UP001143480">
    <property type="component" value="Unassembled WGS sequence"/>
</dbReference>
<dbReference type="EMBL" id="BSFP01000116">
    <property type="protein sequence ID" value="GLL07885.1"/>
    <property type="molecule type" value="Genomic_DNA"/>
</dbReference>
<dbReference type="RefSeq" id="WP_223093013.1">
    <property type="nucleotide sequence ID" value="NZ_BAAAXA010000001.1"/>
</dbReference>
<organism evidence="2 3">
    <name type="scientific">Dactylosporangium matsuzakiense</name>
    <dbReference type="NCBI Taxonomy" id="53360"/>
    <lineage>
        <taxon>Bacteria</taxon>
        <taxon>Bacillati</taxon>
        <taxon>Actinomycetota</taxon>
        <taxon>Actinomycetes</taxon>
        <taxon>Micromonosporales</taxon>
        <taxon>Micromonosporaceae</taxon>
        <taxon>Dactylosporangium</taxon>
    </lineage>
</organism>
<gene>
    <name evidence="2" type="ORF">GCM10017581_096440</name>
</gene>
<proteinExistence type="predicted"/>
<protein>
    <submittedName>
        <fullName evidence="2">Uncharacterized protein</fullName>
    </submittedName>
</protein>
<reference evidence="2" key="1">
    <citation type="journal article" date="2014" name="Int. J. Syst. Evol. Microbiol.">
        <title>Complete genome sequence of Corynebacterium casei LMG S-19264T (=DSM 44701T), isolated from a smear-ripened cheese.</title>
        <authorList>
            <consortium name="US DOE Joint Genome Institute (JGI-PGF)"/>
            <person name="Walter F."/>
            <person name="Albersmeier A."/>
            <person name="Kalinowski J."/>
            <person name="Ruckert C."/>
        </authorList>
    </citation>
    <scope>NUCLEOTIDE SEQUENCE</scope>
    <source>
        <strain evidence="2">VKM Ac-1321</strain>
    </source>
</reference>
<evidence type="ECO:0000313" key="2">
    <source>
        <dbReference type="EMBL" id="GLL07885.1"/>
    </source>
</evidence>
<evidence type="ECO:0000313" key="3">
    <source>
        <dbReference type="Proteomes" id="UP001143480"/>
    </source>
</evidence>
<evidence type="ECO:0000256" key="1">
    <source>
        <dbReference type="SAM" id="MobiDB-lite"/>
    </source>
</evidence>
<sequence length="151" mass="15968">MPIDELSELARALVGERLNGRDVVPAHVRDRLVALAGRWAAHGFTAQTVADWVDLEPEAAALLVAAGAGPAELRRQVVTTPEGEMSLWQAVVSGALSAQQAADRLPAAKTPEPPAAPRVAPAVFSHPPDASERDATDQRSRSRPQGTPFQS</sequence>
<feature type="region of interest" description="Disordered" evidence="1">
    <location>
        <begin position="99"/>
        <end position="151"/>
    </location>
</feature>